<dbReference type="VEuPathDB" id="VectorBase:BGLB021280"/>
<sequence>MTVLDQTQLDVQCPIHGKPFNAKKPILIGHDTEHIGGVGNIMSKIAASALIAWKSISDHIITARLPTNQIKTNIEINVPTEDAEDTINDHLYNQLKTTLDGTLTHDLILLMGDSKINPNLTGFEYEMGSYGSAENISDNGERLISLCASNSLSIGNIFLSTSKYK</sequence>
<dbReference type="AlphaFoldDB" id="A0A2C9KMB0"/>
<evidence type="ECO:0000313" key="1">
    <source>
        <dbReference type="EnsemblMetazoa" id="BGLB021280-PA"/>
    </source>
</evidence>
<reference evidence="1" key="1">
    <citation type="submission" date="2020-05" db="UniProtKB">
        <authorList>
            <consortium name="EnsemblMetazoa"/>
        </authorList>
    </citation>
    <scope>IDENTIFICATION</scope>
    <source>
        <strain evidence="1">BB02</strain>
    </source>
</reference>
<name>A0A2C9KMB0_BIOGL</name>
<organism evidence="1 2">
    <name type="scientific">Biomphalaria glabrata</name>
    <name type="common">Bloodfluke planorb</name>
    <name type="synonym">Freshwater snail</name>
    <dbReference type="NCBI Taxonomy" id="6526"/>
    <lineage>
        <taxon>Eukaryota</taxon>
        <taxon>Metazoa</taxon>
        <taxon>Spiralia</taxon>
        <taxon>Lophotrochozoa</taxon>
        <taxon>Mollusca</taxon>
        <taxon>Gastropoda</taxon>
        <taxon>Heterobranchia</taxon>
        <taxon>Euthyneura</taxon>
        <taxon>Panpulmonata</taxon>
        <taxon>Hygrophila</taxon>
        <taxon>Lymnaeoidea</taxon>
        <taxon>Planorbidae</taxon>
        <taxon>Biomphalaria</taxon>
    </lineage>
</organism>
<accession>A0A2C9KMB0</accession>
<dbReference type="VEuPathDB" id="VectorBase:BGLAX_048009"/>
<gene>
    <name evidence="1" type="primary">106051021</name>
</gene>
<proteinExistence type="predicted"/>
<dbReference type="Proteomes" id="UP000076420">
    <property type="component" value="Unassembled WGS sequence"/>
</dbReference>
<protein>
    <submittedName>
        <fullName evidence="1">Uncharacterized protein</fullName>
    </submittedName>
</protein>
<evidence type="ECO:0000313" key="2">
    <source>
        <dbReference type="Proteomes" id="UP000076420"/>
    </source>
</evidence>
<dbReference type="EnsemblMetazoa" id="BGLB021280-RA">
    <property type="protein sequence ID" value="BGLB021280-PA"/>
    <property type="gene ID" value="BGLB021280"/>
</dbReference>
<dbReference type="KEGG" id="bgt:106051021"/>